<dbReference type="NCBIfam" id="TIGR01697">
    <property type="entry name" value="PNPH-PUNA-XAPA"/>
    <property type="match status" value="1"/>
</dbReference>
<dbReference type="EMBL" id="CP016379">
    <property type="protein sequence ID" value="AZR73431.1"/>
    <property type="molecule type" value="Genomic_DNA"/>
</dbReference>
<reference evidence="11 12" key="1">
    <citation type="submission" date="2016-07" db="EMBL/GenBank/DDBJ databases">
        <title>Genome and transcriptome analysis of iron-reducing fermentative bacteria Anoxybacter fermentans.</title>
        <authorList>
            <person name="Zeng X."/>
            <person name="Shao Z."/>
        </authorList>
    </citation>
    <scope>NUCLEOTIDE SEQUENCE [LARGE SCALE GENOMIC DNA]</scope>
    <source>
        <strain evidence="11 12">DY22613</strain>
    </source>
</reference>
<dbReference type="FunFam" id="3.40.50.1580:FF:000010">
    <property type="entry name" value="Purine nucleoside phosphorylase"/>
    <property type="match status" value="1"/>
</dbReference>
<keyword evidence="12" id="KW-1185">Reference proteome</keyword>
<feature type="binding site" evidence="9">
    <location>
        <position position="211"/>
    </location>
    <ligand>
        <name>phosphate</name>
        <dbReference type="ChEBI" id="CHEBI:43474"/>
    </ligand>
</feature>
<dbReference type="UniPathway" id="UPA00606"/>
<proteinExistence type="inferred from homology"/>
<dbReference type="PANTHER" id="PTHR11904">
    <property type="entry name" value="METHYLTHIOADENOSINE/PURINE NUCLEOSIDE PHOSPHORYLASE"/>
    <property type="match status" value="1"/>
</dbReference>
<dbReference type="Gene3D" id="3.40.50.1580">
    <property type="entry name" value="Nucleoside phosphorylase domain"/>
    <property type="match status" value="1"/>
</dbReference>
<comment type="pathway">
    <text evidence="2 8">Purine metabolism; purine nucleoside salvage.</text>
</comment>
<feature type="binding site" evidence="9">
    <location>
        <position position="234"/>
    </location>
    <ligand>
        <name>a purine D-ribonucleoside</name>
        <dbReference type="ChEBI" id="CHEBI:142355"/>
    </ligand>
</feature>
<gene>
    <name evidence="11" type="ORF">BBF96_08575</name>
</gene>
<dbReference type="AlphaFoldDB" id="A0A3S9SYQ3"/>
<keyword evidence="6 8" id="KW-0808">Transferase</keyword>
<dbReference type="Proteomes" id="UP000267250">
    <property type="component" value="Chromosome"/>
</dbReference>
<evidence type="ECO:0000313" key="12">
    <source>
        <dbReference type="Proteomes" id="UP000267250"/>
    </source>
</evidence>
<evidence type="ECO:0000256" key="6">
    <source>
        <dbReference type="ARBA" id="ARBA00022679"/>
    </source>
</evidence>
<evidence type="ECO:0000259" key="10">
    <source>
        <dbReference type="Pfam" id="PF01048"/>
    </source>
</evidence>
<evidence type="ECO:0000256" key="4">
    <source>
        <dbReference type="ARBA" id="ARBA00022553"/>
    </source>
</evidence>
<dbReference type="InterPro" id="IPR000845">
    <property type="entry name" value="Nucleoside_phosphorylase_d"/>
</dbReference>
<keyword evidence="5 8" id="KW-0328">Glycosyltransferase</keyword>
<name>A0A3S9SYQ3_9FIRM</name>
<feature type="binding site" evidence="9">
    <location>
        <position position="192"/>
    </location>
    <ligand>
        <name>a purine D-ribonucleoside</name>
        <dbReference type="ChEBI" id="CHEBI:142355"/>
    </ligand>
</feature>
<evidence type="ECO:0000256" key="5">
    <source>
        <dbReference type="ARBA" id="ARBA00022676"/>
    </source>
</evidence>
<accession>A0A3S9SYQ3</accession>
<dbReference type="GO" id="GO:0009116">
    <property type="term" value="P:nucleoside metabolic process"/>
    <property type="evidence" value="ECO:0007669"/>
    <property type="project" value="InterPro"/>
</dbReference>
<comment type="similarity">
    <text evidence="3 8">Belongs to the PNP/MTAP phosphorylase family.</text>
</comment>
<keyword evidence="4" id="KW-0597">Phosphoprotein</keyword>
<evidence type="ECO:0000256" key="2">
    <source>
        <dbReference type="ARBA" id="ARBA00005058"/>
    </source>
</evidence>
<protein>
    <recommendedName>
        <fullName evidence="8">Purine nucleoside phosphorylase</fullName>
        <ecNumber evidence="8">2.4.2.1</ecNumber>
    </recommendedName>
    <alternativeName>
        <fullName evidence="8">Inosine-guanosine phosphorylase</fullName>
    </alternativeName>
</protein>
<dbReference type="PIRSF" id="PIRSF000477">
    <property type="entry name" value="PurNPase"/>
    <property type="match status" value="1"/>
</dbReference>
<dbReference type="RefSeq" id="WP_127016771.1">
    <property type="nucleotide sequence ID" value="NZ_CP016379.1"/>
</dbReference>
<dbReference type="NCBIfam" id="NF006054">
    <property type="entry name" value="PRK08202.1"/>
    <property type="match status" value="1"/>
</dbReference>
<dbReference type="NCBIfam" id="TIGR01700">
    <property type="entry name" value="PNPH"/>
    <property type="match status" value="1"/>
</dbReference>
<dbReference type="GO" id="GO:0005737">
    <property type="term" value="C:cytoplasm"/>
    <property type="evidence" value="ECO:0007669"/>
    <property type="project" value="TreeGrafter"/>
</dbReference>
<dbReference type="InterPro" id="IPR035994">
    <property type="entry name" value="Nucleoside_phosphorylase_sf"/>
</dbReference>
<dbReference type="SUPFAM" id="SSF53167">
    <property type="entry name" value="Purine and uridine phosphorylases"/>
    <property type="match status" value="1"/>
</dbReference>
<organism evidence="11 12">
    <name type="scientific">Anoxybacter fermentans</name>
    <dbReference type="NCBI Taxonomy" id="1323375"/>
    <lineage>
        <taxon>Bacteria</taxon>
        <taxon>Bacillati</taxon>
        <taxon>Bacillota</taxon>
        <taxon>Clostridia</taxon>
        <taxon>Halanaerobiales</taxon>
        <taxon>Anoxybacter</taxon>
    </lineage>
</organism>
<dbReference type="GO" id="GO:0004731">
    <property type="term" value="F:purine-nucleoside phosphorylase activity"/>
    <property type="evidence" value="ECO:0007669"/>
    <property type="project" value="UniProtKB-EC"/>
</dbReference>
<dbReference type="EC" id="2.4.2.1" evidence="8"/>
<dbReference type="PANTHER" id="PTHR11904:SF9">
    <property type="entry name" value="PURINE NUCLEOSIDE PHOSPHORYLASE-RELATED"/>
    <property type="match status" value="1"/>
</dbReference>
<dbReference type="OrthoDB" id="1523230at2"/>
<evidence type="ECO:0000256" key="1">
    <source>
        <dbReference type="ARBA" id="ARBA00002678"/>
    </source>
</evidence>
<comment type="function">
    <text evidence="1">The purine nucleoside phosphorylases catalyze the phosphorolytic breakdown of the N-glycosidic bond in the beta-(deoxy)ribonucleoside molecules, with the formation of the corresponding free purine bases and pentose-1-phosphate. Cleaves guanosine, inosine, 2'-deoxyguanosine and 2'-deoxyinosine.</text>
</comment>
<feature type="binding site" evidence="9">
    <location>
        <begin position="80"/>
        <end position="82"/>
    </location>
    <ligand>
        <name>phosphate</name>
        <dbReference type="ChEBI" id="CHEBI:43474"/>
    </ligand>
</feature>
<dbReference type="Pfam" id="PF01048">
    <property type="entry name" value="PNP_UDP_1"/>
    <property type="match status" value="1"/>
</dbReference>
<feature type="binding site" evidence="9">
    <location>
        <position position="29"/>
    </location>
    <ligand>
        <name>phosphate</name>
        <dbReference type="ChEBI" id="CHEBI:43474"/>
    </ligand>
</feature>
<comment type="catalytic activity">
    <reaction evidence="7">
        <text>a purine 2'-deoxy-D-ribonucleoside + phosphate = a purine nucleobase + 2-deoxy-alpha-D-ribose 1-phosphate</text>
        <dbReference type="Rhea" id="RHEA:36431"/>
        <dbReference type="ChEBI" id="CHEBI:26386"/>
        <dbReference type="ChEBI" id="CHEBI:43474"/>
        <dbReference type="ChEBI" id="CHEBI:57259"/>
        <dbReference type="ChEBI" id="CHEBI:142361"/>
        <dbReference type="EC" id="2.4.2.1"/>
    </reaction>
</comment>
<feature type="binding site" evidence="9">
    <location>
        <position position="60"/>
    </location>
    <ligand>
        <name>phosphate</name>
        <dbReference type="ChEBI" id="CHEBI:43474"/>
    </ligand>
</feature>
<evidence type="ECO:0000256" key="3">
    <source>
        <dbReference type="ARBA" id="ARBA00006751"/>
    </source>
</evidence>
<dbReference type="KEGG" id="aft:BBF96_08575"/>
<dbReference type="InterPro" id="IPR011270">
    <property type="entry name" value="Pur_Nuc_Pase_Ino/Guo-sp"/>
</dbReference>
<dbReference type="CDD" id="cd09009">
    <property type="entry name" value="PNP-EcPNPII_like"/>
    <property type="match status" value="1"/>
</dbReference>
<evidence type="ECO:0000256" key="7">
    <source>
        <dbReference type="ARBA" id="ARBA00048556"/>
    </source>
</evidence>
<evidence type="ECO:0000313" key="11">
    <source>
        <dbReference type="EMBL" id="AZR73431.1"/>
    </source>
</evidence>
<sequence>MDVKKIIESVNYIKDKIPFEPEIGMILGSGLGILAEEVENPTIIPYEDIPNFPVSTVQGHAGRLVVGMLEGKRVLIMQGRFHFYEGYSMEEITRPVRSMKLLGIKTLIVTNASGGINENFNVGDLMFIRDHINFMGTNPLIGKNYEEFGPRFPDMTHAYDPELIELGEKVAEKLGISTRKGVYIAVTGPSYETPAEIKAFRRLGADAVGMSTVPEVIVANHMGIRVLGISCITNMAAGVLPQPLDHSEVMETAERTKPKFIKLVRGIVKEV</sequence>
<evidence type="ECO:0000256" key="9">
    <source>
        <dbReference type="PIRSR" id="PIRSR000477-2"/>
    </source>
</evidence>
<feature type="domain" description="Nucleoside phosphorylase" evidence="10">
    <location>
        <begin position="23"/>
        <end position="268"/>
    </location>
</feature>
<dbReference type="InterPro" id="IPR011268">
    <property type="entry name" value="Purine_phosphorylase"/>
</dbReference>
<feature type="binding site" evidence="9">
    <location>
        <position position="112"/>
    </location>
    <ligand>
        <name>phosphate</name>
        <dbReference type="ChEBI" id="CHEBI:43474"/>
    </ligand>
</feature>
<evidence type="ECO:0000256" key="8">
    <source>
        <dbReference type="PIRNR" id="PIRNR000477"/>
    </source>
</evidence>